<proteinExistence type="predicted"/>
<organism evidence="1 2">
    <name type="scientific">Scutellospora calospora</name>
    <dbReference type="NCBI Taxonomy" id="85575"/>
    <lineage>
        <taxon>Eukaryota</taxon>
        <taxon>Fungi</taxon>
        <taxon>Fungi incertae sedis</taxon>
        <taxon>Mucoromycota</taxon>
        <taxon>Glomeromycotina</taxon>
        <taxon>Glomeromycetes</taxon>
        <taxon>Diversisporales</taxon>
        <taxon>Gigasporaceae</taxon>
        <taxon>Scutellospora</taxon>
    </lineage>
</organism>
<feature type="non-terminal residue" evidence="1">
    <location>
        <position position="1"/>
    </location>
</feature>
<dbReference type="EMBL" id="CAJVPM010024022">
    <property type="protein sequence ID" value="CAG8651955.1"/>
    <property type="molecule type" value="Genomic_DNA"/>
</dbReference>
<keyword evidence="2" id="KW-1185">Reference proteome</keyword>
<comment type="caution">
    <text evidence="1">The sequence shown here is derived from an EMBL/GenBank/DDBJ whole genome shotgun (WGS) entry which is preliminary data.</text>
</comment>
<evidence type="ECO:0000313" key="2">
    <source>
        <dbReference type="Proteomes" id="UP000789860"/>
    </source>
</evidence>
<feature type="non-terminal residue" evidence="1">
    <location>
        <position position="210"/>
    </location>
</feature>
<protein>
    <submittedName>
        <fullName evidence="1">6768_t:CDS:1</fullName>
    </submittedName>
</protein>
<accession>A0ACA9NE83</accession>
<dbReference type="Proteomes" id="UP000789860">
    <property type="component" value="Unassembled WGS sequence"/>
</dbReference>
<reference evidence="1" key="1">
    <citation type="submission" date="2021-06" db="EMBL/GenBank/DDBJ databases">
        <authorList>
            <person name="Kallberg Y."/>
            <person name="Tangrot J."/>
            <person name="Rosling A."/>
        </authorList>
    </citation>
    <scope>NUCLEOTIDE SEQUENCE</scope>
    <source>
        <strain evidence="1">AU212A</strain>
    </source>
</reference>
<evidence type="ECO:0000313" key="1">
    <source>
        <dbReference type="EMBL" id="CAG8651955.1"/>
    </source>
</evidence>
<gene>
    <name evidence="1" type="ORF">SCALOS_LOCUS8694</name>
</gene>
<sequence>DLLASLQQILPPNYTYQIKNYNELEPIITAENVNIGQINMDLYVDINTKEDALSWLNNFQEISKTTMRMETQKQYIDLFSIGHIAATTRHIYKDKLHLSASDDDELVYFLADRAKNLDRGFLRHLYHQFCLMRRVYEKILEASELCYLNASAAFDLLNTSISLLYTNCSVGALLLEIFLTLNEAKVTIENTINLLKTIPPNNAFSGHGSQ</sequence>
<name>A0ACA9NE83_9GLOM</name>